<evidence type="ECO:0000313" key="2">
    <source>
        <dbReference type="EMBL" id="MDH2053943.1"/>
    </source>
</evidence>
<organism evidence="2 3">
    <name type="scientific">Achromobacter marplatensis</name>
    <dbReference type="NCBI Taxonomy" id="470868"/>
    <lineage>
        <taxon>Bacteria</taxon>
        <taxon>Pseudomonadati</taxon>
        <taxon>Pseudomonadota</taxon>
        <taxon>Betaproteobacteria</taxon>
        <taxon>Burkholderiales</taxon>
        <taxon>Alcaligenaceae</taxon>
        <taxon>Achromobacter</taxon>
    </lineage>
</organism>
<reference evidence="2" key="1">
    <citation type="submission" date="2022-09" db="EMBL/GenBank/DDBJ databases">
        <title>Intensive care unit water sources are persistently colonized with multi-drug resistant bacteria and are the site of extensive horizontal gene transfer of antibiotic resistance genes.</title>
        <authorList>
            <person name="Diorio-Toth L."/>
        </authorList>
    </citation>
    <scope>NUCLEOTIDE SEQUENCE</scope>
    <source>
        <strain evidence="2">GD03676</strain>
    </source>
</reference>
<evidence type="ECO:0000313" key="3">
    <source>
        <dbReference type="Proteomes" id="UP001161276"/>
    </source>
</evidence>
<dbReference type="EMBL" id="JAOCKG010000017">
    <property type="protein sequence ID" value="MDH2053943.1"/>
    <property type="molecule type" value="Genomic_DNA"/>
</dbReference>
<evidence type="ECO:0000256" key="1">
    <source>
        <dbReference type="SAM" id="MobiDB-lite"/>
    </source>
</evidence>
<dbReference type="RefSeq" id="WP_131224914.1">
    <property type="nucleotide sequence ID" value="NZ_ALJE01000043.1"/>
</dbReference>
<name>A0AA43B354_9BURK</name>
<comment type="caution">
    <text evidence="2">The sequence shown here is derived from an EMBL/GenBank/DDBJ whole genome shotgun (WGS) entry which is preliminary data.</text>
</comment>
<feature type="region of interest" description="Disordered" evidence="1">
    <location>
        <begin position="44"/>
        <end position="76"/>
    </location>
</feature>
<proteinExistence type="predicted"/>
<sequence>MKYDSNALPRRPPATMALLQGAVMATKEKSSTGLAALVEKALQQKKQAAATQKPAGSSLSNLAGRKQMGRPAGRKR</sequence>
<accession>A0AA43B354</accession>
<dbReference type="AlphaFoldDB" id="A0AA43B354"/>
<dbReference type="Proteomes" id="UP001161276">
    <property type="component" value="Unassembled WGS sequence"/>
</dbReference>
<feature type="compositionally biased region" description="Low complexity" evidence="1">
    <location>
        <begin position="44"/>
        <end position="55"/>
    </location>
</feature>
<protein>
    <submittedName>
        <fullName evidence="2">Uncharacterized protein</fullName>
    </submittedName>
</protein>
<gene>
    <name evidence="2" type="ORF">N5K24_26325</name>
</gene>